<name>A0A4V3CFV7_9GAMM</name>
<evidence type="ECO:0000256" key="1">
    <source>
        <dbReference type="SAM" id="MobiDB-lite"/>
    </source>
</evidence>
<dbReference type="OrthoDB" id="510731at2"/>
<organism evidence="3 4">
    <name type="scientific">Marinomonas balearica</name>
    <dbReference type="NCBI Taxonomy" id="491947"/>
    <lineage>
        <taxon>Bacteria</taxon>
        <taxon>Pseudomonadati</taxon>
        <taxon>Pseudomonadota</taxon>
        <taxon>Gammaproteobacteria</taxon>
        <taxon>Oceanospirillales</taxon>
        <taxon>Oceanospirillaceae</taxon>
        <taxon>Marinomonas</taxon>
    </lineage>
</organism>
<sequence length="296" mass="32589">MALVQDQPKDTSANIESPINYRPMTDEDLPIAYELSQVVKWPHRMEDWKMVMRLGNSFVAEEDGTPIGTALCWSHGDKHSSLGMVIVSPEKQGRGIGRKLMNQVLNNIGDDKSVILFATPSGQPLYESFNFKATGKVHQHQAIVQQPSSSAPLESGSLRLTTLEDHKSIIALAEQACGIARSEMIADVMSFGEGIALEENNQITGFALMRPFGRGYAIGPVIASTKENAKALIQYWVNAYEGQFVRIDIPADSNLSSWLTEIGLPQVDTVVEMVRGESPERDEKIRQYALVSQALG</sequence>
<dbReference type="CDD" id="cd04301">
    <property type="entry name" value="NAT_SF"/>
    <property type="match status" value="1"/>
</dbReference>
<dbReference type="InterPro" id="IPR016181">
    <property type="entry name" value="Acyl_CoA_acyltransferase"/>
</dbReference>
<feature type="domain" description="N-acetyltransferase" evidence="2">
    <location>
        <begin position="19"/>
        <end position="154"/>
    </location>
</feature>
<evidence type="ECO:0000313" key="4">
    <source>
        <dbReference type="Proteomes" id="UP000294656"/>
    </source>
</evidence>
<dbReference type="Gene3D" id="3.40.630.30">
    <property type="match status" value="1"/>
</dbReference>
<reference evidence="3 4" key="1">
    <citation type="submission" date="2019-03" db="EMBL/GenBank/DDBJ databases">
        <title>Genomic Encyclopedia of Type Strains, Phase III (KMG-III): the genomes of soil and plant-associated and newly described type strains.</title>
        <authorList>
            <person name="Whitman W."/>
        </authorList>
    </citation>
    <scope>NUCLEOTIDE SEQUENCE [LARGE SCALE GENOMIC DNA]</scope>
    <source>
        <strain evidence="3 4">CECT 7378</strain>
    </source>
</reference>
<dbReference type="AlphaFoldDB" id="A0A4V3CFV7"/>
<evidence type="ECO:0000259" key="2">
    <source>
        <dbReference type="PROSITE" id="PS51186"/>
    </source>
</evidence>
<dbReference type="Gene3D" id="3.40.630.90">
    <property type="match status" value="1"/>
</dbReference>
<dbReference type="SUPFAM" id="SSF55729">
    <property type="entry name" value="Acyl-CoA N-acyltransferases (Nat)"/>
    <property type="match status" value="1"/>
</dbReference>
<keyword evidence="3" id="KW-0808">Transferase</keyword>
<evidence type="ECO:0000313" key="3">
    <source>
        <dbReference type="EMBL" id="TDO95292.1"/>
    </source>
</evidence>
<protein>
    <submittedName>
        <fullName evidence="3">Putative N-acetyltransferase YhbS</fullName>
    </submittedName>
</protein>
<dbReference type="PANTHER" id="PTHR47237">
    <property type="entry name" value="SLL0310 PROTEIN"/>
    <property type="match status" value="1"/>
</dbReference>
<dbReference type="Proteomes" id="UP000294656">
    <property type="component" value="Unassembled WGS sequence"/>
</dbReference>
<keyword evidence="4" id="KW-1185">Reference proteome</keyword>
<dbReference type="GO" id="GO:0016747">
    <property type="term" value="F:acyltransferase activity, transferring groups other than amino-acyl groups"/>
    <property type="evidence" value="ECO:0007669"/>
    <property type="project" value="InterPro"/>
</dbReference>
<dbReference type="PROSITE" id="PS51186">
    <property type="entry name" value="GNAT"/>
    <property type="match status" value="1"/>
</dbReference>
<dbReference type="InterPro" id="IPR000182">
    <property type="entry name" value="GNAT_dom"/>
</dbReference>
<dbReference type="Pfam" id="PF13508">
    <property type="entry name" value="Acetyltransf_7"/>
    <property type="match status" value="1"/>
</dbReference>
<dbReference type="RefSeq" id="WP_133505208.1">
    <property type="nucleotide sequence ID" value="NZ_SNXC01000017.1"/>
</dbReference>
<accession>A0A4V3CFV7</accession>
<gene>
    <name evidence="3" type="ORF">DFP79_3533</name>
</gene>
<proteinExistence type="predicted"/>
<dbReference type="InterPro" id="IPR052729">
    <property type="entry name" value="Acyl/Acetyltrans_Enzymes"/>
</dbReference>
<dbReference type="PANTHER" id="PTHR47237:SF2">
    <property type="entry name" value="BLL4206 PROTEIN"/>
    <property type="match status" value="1"/>
</dbReference>
<dbReference type="InterPro" id="IPR041496">
    <property type="entry name" value="YitH/HolE_GNAT"/>
</dbReference>
<dbReference type="EMBL" id="SNXC01000017">
    <property type="protein sequence ID" value="TDO95292.1"/>
    <property type="molecule type" value="Genomic_DNA"/>
</dbReference>
<feature type="region of interest" description="Disordered" evidence="1">
    <location>
        <begin position="1"/>
        <end position="20"/>
    </location>
</feature>
<dbReference type="Pfam" id="PF18014">
    <property type="entry name" value="Acetyltransf_18"/>
    <property type="match status" value="1"/>
</dbReference>
<comment type="caution">
    <text evidence="3">The sequence shown here is derived from an EMBL/GenBank/DDBJ whole genome shotgun (WGS) entry which is preliminary data.</text>
</comment>